<protein>
    <submittedName>
        <fullName>Valine sensitive acetolactate synthase large subunit</fullName>
        <ecNumber>4.1.3.18</ecNumber>
    </submittedName>
</protein>
<name>Q9R586_SERMA</name>
<dbReference type="EC" id="4.1.3.18"/>
<organism>
    <name type="scientific">Serratia marcescens</name>
    <dbReference type="NCBI Taxonomy" id="615"/>
    <lineage>
        <taxon>Bacteria</taxon>
        <taxon>Pseudomonadati</taxon>
        <taxon>Pseudomonadota</taxon>
        <taxon>Gammaproteobacteria</taxon>
        <taxon>Enterobacterales</taxon>
        <taxon>Yersiniaceae</taxon>
        <taxon>Serratia</taxon>
    </lineage>
</organism>
<sequence>ANNGTAGQWARQLDL</sequence>
<reference key="1">
    <citation type="journal article" date="1993" name="Biochim. Biophys. Acta">
        <title>Purification and characterization of the valine sensitive acetolactate synthase from Serratia marcescens ATCC 25419.</title>
        <authorList>
            <person name="Yang J.H."/>
            <person name="Kim S.S."/>
        </authorList>
    </citation>
    <scope>PROTEIN SEQUENCE</scope>
</reference>
<accession>Q9R586</accession>
<keyword id="KW-0903">Direct protein sequencing</keyword>
<proteinExistence type="evidence at protein level"/>
<dbReference type="PIR" id="S33781">
    <property type="entry name" value="S33781"/>
</dbReference>